<proteinExistence type="predicted"/>
<dbReference type="InterPro" id="IPR000873">
    <property type="entry name" value="AMP-dep_synth/lig_dom"/>
</dbReference>
<dbReference type="OrthoDB" id="10253869at2759"/>
<dbReference type="AlphaFoldDB" id="A0A6A6F8W1"/>
<dbReference type="InterPro" id="IPR025110">
    <property type="entry name" value="AMP-bd_C"/>
</dbReference>
<gene>
    <name evidence="3" type="ORF">CERZMDRAFT_113594</name>
</gene>
<feature type="domain" description="AMP-dependent synthetase/ligase" evidence="1">
    <location>
        <begin position="103"/>
        <end position="480"/>
    </location>
</feature>
<evidence type="ECO:0000313" key="4">
    <source>
        <dbReference type="Proteomes" id="UP000799539"/>
    </source>
</evidence>
<dbReference type="NCBIfam" id="TIGR01217">
    <property type="entry name" value="ac_ac_CoA_syn"/>
    <property type="match status" value="1"/>
</dbReference>
<evidence type="ECO:0008006" key="5">
    <source>
        <dbReference type="Google" id="ProtNLM"/>
    </source>
</evidence>
<dbReference type="SUPFAM" id="SSF56801">
    <property type="entry name" value="Acetyl-CoA synthetase-like"/>
    <property type="match status" value="1"/>
</dbReference>
<reference evidence="3" key="1">
    <citation type="journal article" date="2020" name="Stud. Mycol.">
        <title>101 Dothideomycetes genomes: a test case for predicting lifestyles and emergence of pathogens.</title>
        <authorList>
            <person name="Haridas S."/>
            <person name="Albert R."/>
            <person name="Binder M."/>
            <person name="Bloem J."/>
            <person name="Labutti K."/>
            <person name="Salamov A."/>
            <person name="Andreopoulos B."/>
            <person name="Baker S."/>
            <person name="Barry K."/>
            <person name="Bills G."/>
            <person name="Bluhm B."/>
            <person name="Cannon C."/>
            <person name="Castanera R."/>
            <person name="Culley D."/>
            <person name="Daum C."/>
            <person name="Ezra D."/>
            <person name="Gonzalez J."/>
            <person name="Henrissat B."/>
            <person name="Kuo A."/>
            <person name="Liang C."/>
            <person name="Lipzen A."/>
            <person name="Lutzoni F."/>
            <person name="Magnuson J."/>
            <person name="Mondo S."/>
            <person name="Nolan M."/>
            <person name="Ohm R."/>
            <person name="Pangilinan J."/>
            <person name="Park H.-J."/>
            <person name="Ramirez L."/>
            <person name="Alfaro M."/>
            <person name="Sun H."/>
            <person name="Tritt A."/>
            <person name="Yoshinaga Y."/>
            <person name="Zwiers L.-H."/>
            <person name="Turgeon B."/>
            <person name="Goodwin S."/>
            <person name="Spatafora J."/>
            <person name="Crous P."/>
            <person name="Grigoriev I."/>
        </authorList>
    </citation>
    <scope>NUCLEOTIDE SEQUENCE</scope>
    <source>
        <strain evidence="3">SCOH1-5</strain>
    </source>
</reference>
<dbReference type="PANTHER" id="PTHR42921">
    <property type="entry name" value="ACETOACETYL-COA SYNTHETASE"/>
    <property type="match status" value="1"/>
</dbReference>
<dbReference type="EMBL" id="ML992684">
    <property type="protein sequence ID" value="KAF2209834.1"/>
    <property type="molecule type" value="Genomic_DNA"/>
</dbReference>
<dbReference type="Pfam" id="PF13193">
    <property type="entry name" value="AMP-binding_C"/>
    <property type="match status" value="1"/>
</dbReference>
<name>A0A6A6F8W1_9PEZI</name>
<dbReference type="Proteomes" id="UP000799539">
    <property type="component" value="Unassembled WGS sequence"/>
</dbReference>
<keyword evidence="4" id="KW-1185">Reference proteome</keyword>
<evidence type="ECO:0000259" key="1">
    <source>
        <dbReference type="Pfam" id="PF00501"/>
    </source>
</evidence>
<dbReference type="InterPro" id="IPR042099">
    <property type="entry name" value="ANL_N_sf"/>
</dbReference>
<accession>A0A6A6F8W1</accession>
<evidence type="ECO:0000259" key="2">
    <source>
        <dbReference type="Pfam" id="PF13193"/>
    </source>
</evidence>
<dbReference type="Pfam" id="PF00501">
    <property type="entry name" value="AMP-binding"/>
    <property type="match status" value="1"/>
</dbReference>
<evidence type="ECO:0000313" key="3">
    <source>
        <dbReference type="EMBL" id="KAF2209834.1"/>
    </source>
</evidence>
<dbReference type="GO" id="GO:0030729">
    <property type="term" value="F:acetoacetate-CoA ligase activity"/>
    <property type="evidence" value="ECO:0007669"/>
    <property type="project" value="InterPro"/>
</dbReference>
<feature type="domain" description="AMP-binding enzyme C-terminal" evidence="2">
    <location>
        <begin position="557"/>
        <end position="633"/>
    </location>
</feature>
<dbReference type="InterPro" id="IPR020845">
    <property type="entry name" value="AMP-binding_CS"/>
</dbReference>
<organism evidence="3 4">
    <name type="scientific">Cercospora zeae-maydis SCOH1-5</name>
    <dbReference type="NCBI Taxonomy" id="717836"/>
    <lineage>
        <taxon>Eukaryota</taxon>
        <taxon>Fungi</taxon>
        <taxon>Dikarya</taxon>
        <taxon>Ascomycota</taxon>
        <taxon>Pezizomycotina</taxon>
        <taxon>Dothideomycetes</taxon>
        <taxon>Dothideomycetidae</taxon>
        <taxon>Mycosphaerellales</taxon>
        <taxon>Mycosphaerellaceae</taxon>
        <taxon>Cercospora</taxon>
    </lineage>
</organism>
<sequence length="682" mass="76614">MDKQWQHPHVSTTNIDEFRRQANAKYSLNLQTYHDIWEWSTRELNDFWLLVWSFTKVVALQQPQYAIAAADAGRLFPRPTWFPGARLNYAQNILESSYIYAPHGDHPALTHITEGGASIRHFTLRELRKRVARMANALRDSGLRKGDRVACVCANSDTTFTLFLAVTSLGAIFTSCSPETGEKGILDRFVQVRPKILFADESQEYNGKRHDHLAKVERVAHQLRVQSNLQTVIVIPQSDVEGLDRKGPWHMVDDFVSRASEELTYEYCSFDDPMVIVYSSGTTGPPKCLVHTVGGVLLKLKSELVLGLDLRPDTVYMQYTTTNWIMYLYAISGMIAGARSILYDGSPTVPSENGFLDMLSRQGVTHFGTSASFLDILERAGVNAGNLPDFSRLEVITSTGSVLTESQYHWVYRTFGAIQLTSMAGGTDIAGAFVNGAPNAPVYAGWCQGRALGMDVHVYSDDGKAIEYTGQAGELVCLSPFPSQPLFFWHDATGEKMRSSYFERFHAVWTQGDFIRMDPATHSIQFLGRSDAVLNPSGKHNPYTLDCVRFGSAEIYNSLASYEAIQDSLCVGQRRPEDRDERVLLFVKMRQGHRLDDKLVSSIRSHIRQELSPRHVPAFIFETPEIPMTVNGKKTETVVKRIVCGQAITPSSTIVNPQALRWYEQYAWLDEQGRVPTKQAKL</sequence>
<dbReference type="GO" id="GO:0006629">
    <property type="term" value="P:lipid metabolic process"/>
    <property type="evidence" value="ECO:0007669"/>
    <property type="project" value="InterPro"/>
</dbReference>
<dbReference type="NCBIfam" id="NF002937">
    <property type="entry name" value="PRK03584.1"/>
    <property type="match status" value="1"/>
</dbReference>
<dbReference type="Gene3D" id="3.40.50.12780">
    <property type="entry name" value="N-terminal domain of ligase-like"/>
    <property type="match status" value="1"/>
</dbReference>
<dbReference type="PANTHER" id="PTHR42921:SF4">
    <property type="entry name" value="ACETOACETYL-COA SYNTHASE (AFU_ORTHOLOGUE AFUA_8G04770)"/>
    <property type="match status" value="1"/>
</dbReference>
<protein>
    <recommendedName>
        <fullName evidence="5">AMP-dependent synthetase/ligase domain-containing protein</fullName>
    </recommendedName>
</protein>
<dbReference type="PROSITE" id="PS00455">
    <property type="entry name" value="AMP_BINDING"/>
    <property type="match status" value="1"/>
</dbReference>
<dbReference type="InterPro" id="IPR045851">
    <property type="entry name" value="AMP-bd_C_sf"/>
</dbReference>
<dbReference type="InterPro" id="IPR005914">
    <property type="entry name" value="Acac_CoA_synth"/>
</dbReference>
<dbReference type="Gene3D" id="3.30.300.30">
    <property type="match status" value="1"/>
</dbReference>